<comment type="caution">
    <text evidence="2">The sequence shown here is derived from an EMBL/GenBank/DDBJ whole genome shotgun (WGS) entry which is preliminary data.</text>
</comment>
<keyword evidence="3" id="KW-1185">Reference proteome</keyword>
<dbReference type="EMBL" id="JACMYH010000001">
    <property type="protein sequence ID" value="MBC2677541.1"/>
    <property type="molecule type" value="Genomic_DNA"/>
</dbReference>
<dbReference type="RefSeq" id="WP_185793518.1">
    <property type="nucleotide sequence ID" value="NZ_JACMYH010000001.1"/>
</dbReference>
<sequence>MKLKIEGEITPERVAEAVADASRMWSTTRPGGKFYGAKIQLVPFDAEGSKWALVDDQNEPFVMIIPAPSGTIVRPALTAEGKQNQKHRPAMDQQQEVKGSPLEPTVAVS</sequence>
<dbReference type="AlphaFoldDB" id="A0A7X1G2Z8"/>
<organism evidence="2 3">
    <name type="scientific">Pseudomonas baltica</name>
    <dbReference type="NCBI Taxonomy" id="2762576"/>
    <lineage>
        <taxon>Bacteria</taxon>
        <taxon>Pseudomonadati</taxon>
        <taxon>Pseudomonadota</taxon>
        <taxon>Gammaproteobacteria</taxon>
        <taxon>Pseudomonadales</taxon>
        <taxon>Pseudomonadaceae</taxon>
        <taxon>Pseudomonas</taxon>
    </lineage>
</organism>
<feature type="region of interest" description="Disordered" evidence="1">
    <location>
        <begin position="79"/>
        <end position="109"/>
    </location>
</feature>
<evidence type="ECO:0000313" key="3">
    <source>
        <dbReference type="Proteomes" id="UP000546173"/>
    </source>
</evidence>
<name>A0A7X1G2Z8_9PSED</name>
<protein>
    <submittedName>
        <fullName evidence="2">Uncharacterized protein</fullName>
    </submittedName>
</protein>
<evidence type="ECO:0000313" key="2">
    <source>
        <dbReference type="EMBL" id="MBC2677541.1"/>
    </source>
</evidence>
<gene>
    <name evidence="2" type="ORF">H7993_03970</name>
</gene>
<accession>A0A7X1G2Z8</accession>
<proteinExistence type="predicted"/>
<reference evidence="2 3" key="1">
    <citation type="submission" date="2020-08" db="EMBL/GenBank/DDBJ databases">
        <title>Pseudomonas sp. nov.</title>
        <authorList>
            <person name="Gieschler S."/>
            <person name="Fiedler G."/>
            <person name="Brinks E."/>
            <person name="Boehnlein C."/>
            <person name="Franz C.M.A.P."/>
            <person name="Kabisch J."/>
        </authorList>
    </citation>
    <scope>NUCLEOTIDE SEQUENCE [LARGE SCALE GENOMIC DNA]</scope>
    <source>
        <strain evidence="2 3">MBT-2</strain>
    </source>
</reference>
<dbReference type="Proteomes" id="UP000546173">
    <property type="component" value="Unassembled WGS sequence"/>
</dbReference>
<evidence type="ECO:0000256" key="1">
    <source>
        <dbReference type="SAM" id="MobiDB-lite"/>
    </source>
</evidence>